<gene>
    <name evidence="1" type="ORF">PECAL_6P09690</name>
</gene>
<dbReference type="Proteomes" id="UP000789595">
    <property type="component" value="Unassembled WGS sequence"/>
</dbReference>
<sequence>TGRKVLHRYVAIGKIESVTALDVIRQASLIIGQSTELAEAIVDAIWLHDVPNWFHLGLRFFPPFRYKSAQLNSGQHTVILRHWWRLCKQLVLYRVLQRREIELVPMRQAQA</sequence>
<organism evidence="1 2">
    <name type="scientific">Pelagomonas calceolata</name>
    <dbReference type="NCBI Taxonomy" id="35677"/>
    <lineage>
        <taxon>Eukaryota</taxon>
        <taxon>Sar</taxon>
        <taxon>Stramenopiles</taxon>
        <taxon>Ochrophyta</taxon>
        <taxon>Pelagophyceae</taxon>
        <taxon>Pelagomonadales</taxon>
        <taxon>Pelagomonadaceae</taxon>
        <taxon>Pelagomonas</taxon>
    </lineage>
</organism>
<proteinExistence type="predicted"/>
<comment type="caution">
    <text evidence="1">The sequence shown here is derived from an EMBL/GenBank/DDBJ whole genome shotgun (WGS) entry which is preliminary data.</text>
</comment>
<dbReference type="AlphaFoldDB" id="A0A8J2SSM1"/>
<evidence type="ECO:0000313" key="2">
    <source>
        <dbReference type="Proteomes" id="UP000789595"/>
    </source>
</evidence>
<protein>
    <submittedName>
        <fullName evidence="1">Uncharacterized protein</fullName>
    </submittedName>
</protein>
<name>A0A8J2SSM1_9STRA</name>
<dbReference type="EMBL" id="CAKKNE010000006">
    <property type="protein sequence ID" value="CAH0379353.1"/>
    <property type="molecule type" value="Genomic_DNA"/>
</dbReference>
<evidence type="ECO:0000313" key="1">
    <source>
        <dbReference type="EMBL" id="CAH0379353.1"/>
    </source>
</evidence>
<accession>A0A8J2SSM1</accession>
<reference evidence="1" key="1">
    <citation type="submission" date="2021-11" db="EMBL/GenBank/DDBJ databases">
        <authorList>
            <consortium name="Genoscope - CEA"/>
            <person name="William W."/>
        </authorList>
    </citation>
    <scope>NUCLEOTIDE SEQUENCE</scope>
</reference>
<keyword evidence="2" id="KW-1185">Reference proteome</keyword>
<feature type="non-terminal residue" evidence="1">
    <location>
        <position position="1"/>
    </location>
</feature>